<evidence type="ECO:0000313" key="2">
    <source>
        <dbReference type="EMBL" id="PWA13599.1"/>
    </source>
</evidence>
<dbReference type="SUPFAM" id="SSF53756">
    <property type="entry name" value="UDP-Glycosyltransferase/glycogen phosphorylase"/>
    <property type="match status" value="1"/>
</dbReference>
<dbReference type="Proteomes" id="UP000245207">
    <property type="component" value="Unassembled WGS sequence"/>
</dbReference>
<name>A0A2U1K8D7_ARTAN</name>
<dbReference type="AlphaFoldDB" id="A0A2U1K8D7"/>
<dbReference type="OrthoDB" id="5835829at2759"/>
<comment type="similarity">
    <text evidence="1">Belongs to the UDP-glycosyltransferase family.</text>
</comment>
<organism evidence="2 3">
    <name type="scientific">Artemisia annua</name>
    <name type="common">Sweet wormwood</name>
    <dbReference type="NCBI Taxonomy" id="35608"/>
    <lineage>
        <taxon>Eukaryota</taxon>
        <taxon>Viridiplantae</taxon>
        <taxon>Streptophyta</taxon>
        <taxon>Embryophyta</taxon>
        <taxon>Tracheophyta</taxon>
        <taxon>Spermatophyta</taxon>
        <taxon>Magnoliopsida</taxon>
        <taxon>eudicotyledons</taxon>
        <taxon>Gunneridae</taxon>
        <taxon>Pentapetalae</taxon>
        <taxon>asterids</taxon>
        <taxon>campanulids</taxon>
        <taxon>Asterales</taxon>
        <taxon>Asteraceae</taxon>
        <taxon>Asteroideae</taxon>
        <taxon>Anthemideae</taxon>
        <taxon>Artemisiinae</taxon>
        <taxon>Artemisia</taxon>
    </lineage>
</organism>
<proteinExistence type="inferred from homology"/>
<dbReference type="EMBL" id="PKPP01039136">
    <property type="protein sequence ID" value="PWA13599.1"/>
    <property type="molecule type" value="Genomic_DNA"/>
</dbReference>
<dbReference type="PANTHER" id="PTHR11926:SF774">
    <property type="entry name" value="UDP-GLYCOSYLTRANSFERASE 85A1-RELATED"/>
    <property type="match status" value="1"/>
</dbReference>
<dbReference type="GO" id="GO:0080044">
    <property type="term" value="F:quercetin 7-O-glucosyltransferase activity"/>
    <property type="evidence" value="ECO:0007669"/>
    <property type="project" value="TreeGrafter"/>
</dbReference>
<dbReference type="STRING" id="35608.A0A2U1K8D7"/>
<keyword evidence="3" id="KW-1185">Reference proteome</keyword>
<gene>
    <name evidence="2" type="ORF">CTI12_AA632260</name>
</gene>
<dbReference type="PANTHER" id="PTHR11926">
    <property type="entry name" value="GLUCOSYL/GLUCURONOSYL TRANSFERASES"/>
    <property type="match status" value="1"/>
</dbReference>
<keyword evidence="2" id="KW-0808">Transferase</keyword>
<comment type="caution">
    <text evidence="2">The sequence shown here is derived from an EMBL/GenBank/DDBJ whole genome shotgun (WGS) entry which is preliminary data.</text>
</comment>
<accession>A0A2U1K8D7</accession>
<dbReference type="Gene3D" id="3.40.50.2000">
    <property type="entry name" value="Glycogen Phosphorylase B"/>
    <property type="match status" value="2"/>
</dbReference>
<protein>
    <submittedName>
        <fullName evidence="2">UDP-glucuronosyl/UDP-glucosyltransferase</fullName>
    </submittedName>
</protein>
<sequence>MDGIRLKDMPTFLRTTDSNDMMVNFVYRETSRAKKASAIILNTFDDLEHDVLHALSLIYPPIYSIGPLHTIPYSKENKDLQLLDSSLWEEETECLEWLDSKEPNSVVYVNFGSITVMTPQQLVEFSWDLQTVTRPFYGLSDQTLF</sequence>
<evidence type="ECO:0000313" key="3">
    <source>
        <dbReference type="Proteomes" id="UP000245207"/>
    </source>
</evidence>
<evidence type="ECO:0000256" key="1">
    <source>
        <dbReference type="ARBA" id="ARBA00009995"/>
    </source>
</evidence>
<dbReference type="GO" id="GO:0080043">
    <property type="term" value="F:quercetin 3-O-glucosyltransferase activity"/>
    <property type="evidence" value="ECO:0007669"/>
    <property type="project" value="TreeGrafter"/>
</dbReference>
<reference evidence="2 3" key="1">
    <citation type="journal article" date="2018" name="Mol. Plant">
        <title>The genome of Artemisia annua provides insight into the evolution of Asteraceae family and artemisinin biosynthesis.</title>
        <authorList>
            <person name="Shen Q."/>
            <person name="Zhang L."/>
            <person name="Liao Z."/>
            <person name="Wang S."/>
            <person name="Yan T."/>
            <person name="Shi P."/>
            <person name="Liu M."/>
            <person name="Fu X."/>
            <person name="Pan Q."/>
            <person name="Wang Y."/>
            <person name="Lv Z."/>
            <person name="Lu X."/>
            <person name="Zhang F."/>
            <person name="Jiang W."/>
            <person name="Ma Y."/>
            <person name="Chen M."/>
            <person name="Hao X."/>
            <person name="Li L."/>
            <person name="Tang Y."/>
            <person name="Lv G."/>
            <person name="Zhou Y."/>
            <person name="Sun X."/>
            <person name="Brodelius P.E."/>
            <person name="Rose J.K.C."/>
            <person name="Tang K."/>
        </authorList>
    </citation>
    <scope>NUCLEOTIDE SEQUENCE [LARGE SCALE GENOMIC DNA]</scope>
    <source>
        <strain evidence="3">cv. Huhao1</strain>
        <tissue evidence="2">Leaf</tissue>
    </source>
</reference>